<organism evidence="1 2">
    <name type="scientific">Spiromyces aspiralis</name>
    <dbReference type="NCBI Taxonomy" id="68401"/>
    <lineage>
        <taxon>Eukaryota</taxon>
        <taxon>Fungi</taxon>
        <taxon>Fungi incertae sedis</taxon>
        <taxon>Zoopagomycota</taxon>
        <taxon>Kickxellomycotina</taxon>
        <taxon>Kickxellomycetes</taxon>
        <taxon>Kickxellales</taxon>
        <taxon>Kickxellaceae</taxon>
        <taxon>Spiromyces</taxon>
    </lineage>
</organism>
<accession>A0ACC1HCE0</accession>
<evidence type="ECO:0000313" key="2">
    <source>
        <dbReference type="Proteomes" id="UP001145114"/>
    </source>
</evidence>
<comment type="caution">
    <text evidence="1">The sequence shown here is derived from an EMBL/GenBank/DDBJ whole genome shotgun (WGS) entry which is preliminary data.</text>
</comment>
<dbReference type="Proteomes" id="UP001145114">
    <property type="component" value="Unassembled WGS sequence"/>
</dbReference>
<reference evidence="1" key="1">
    <citation type="submission" date="2022-06" db="EMBL/GenBank/DDBJ databases">
        <title>Phylogenomic reconstructions and comparative analyses of Kickxellomycotina fungi.</title>
        <authorList>
            <person name="Reynolds N.K."/>
            <person name="Stajich J.E."/>
            <person name="Barry K."/>
            <person name="Grigoriev I.V."/>
            <person name="Crous P."/>
            <person name="Smith M.E."/>
        </authorList>
    </citation>
    <scope>NUCLEOTIDE SEQUENCE</scope>
    <source>
        <strain evidence="1">RSA 2271</strain>
    </source>
</reference>
<gene>
    <name evidence="1" type="ORF">EV182_004475</name>
</gene>
<keyword evidence="2" id="KW-1185">Reference proteome</keyword>
<evidence type="ECO:0000313" key="1">
    <source>
        <dbReference type="EMBL" id="KAJ1673832.1"/>
    </source>
</evidence>
<name>A0ACC1HCE0_9FUNG</name>
<sequence>HTAPESDLTSTSPSSFYIVKKLAVITFSLILAKAILNVIHYLINAALTLGMLSTIASIFVWWHDGRSPSVADGQKTWLVDNCKTSMEYILWVVDKVPVGPLERILHRI</sequence>
<feature type="non-terminal residue" evidence="1">
    <location>
        <position position="1"/>
    </location>
</feature>
<dbReference type="EMBL" id="JAMZIH010006520">
    <property type="protein sequence ID" value="KAJ1673832.1"/>
    <property type="molecule type" value="Genomic_DNA"/>
</dbReference>
<proteinExistence type="predicted"/>
<protein>
    <submittedName>
        <fullName evidence="1">Uncharacterized protein</fullName>
    </submittedName>
</protein>